<organism evidence="2 3">
    <name type="scientific">Chlamydomonas incerta</name>
    <dbReference type="NCBI Taxonomy" id="51695"/>
    <lineage>
        <taxon>Eukaryota</taxon>
        <taxon>Viridiplantae</taxon>
        <taxon>Chlorophyta</taxon>
        <taxon>core chlorophytes</taxon>
        <taxon>Chlorophyceae</taxon>
        <taxon>CS clade</taxon>
        <taxon>Chlamydomonadales</taxon>
        <taxon>Chlamydomonadaceae</taxon>
        <taxon>Chlamydomonas</taxon>
    </lineage>
</organism>
<proteinExistence type="predicted"/>
<sequence length="266" mass="27680">MIQYGIQNAILEVDVAAPYINWDKYHIEDLCALVESRCRWVASNLYAGRPTQPASYVHLRDFSAAMQSAPARLLTLVEALARLDPAVRPRGLFINQPAAGQFPFEAAPCVAAVRGVMDAAGWAEGLLAVHVGSAPGYGLAHATVLECLAAGCSGVMAALCEEADPASSHASSMLDLVNLARLGNKHVTERFNMDRLRAAAKDVSAIMARAKAAAAAAPQPAAAGGSAGTQRAAAMTAVEPLTGSPAKPLPHAIPAEQHKPLIPGHA</sequence>
<name>A0A835W055_CHLIN</name>
<evidence type="ECO:0000313" key="3">
    <source>
        <dbReference type="Proteomes" id="UP000650467"/>
    </source>
</evidence>
<evidence type="ECO:0000256" key="1">
    <source>
        <dbReference type="SAM" id="MobiDB-lite"/>
    </source>
</evidence>
<protein>
    <submittedName>
        <fullName evidence="2">Uncharacterized protein</fullName>
    </submittedName>
</protein>
<dbReference type="AlphaFoldDB" id="A0A835W055"/>
<evidence type="ECO:0000313" key="2">
    <source>
        <dbReference type="EMBL" id="KAG2432074.1"/>
    </source>
</evidence>
<reference evidence="2" key="1">
    <citation type="journal article" date="2020" name="bioRxiv">
        <title>Comparative genomics of Chlamydomonas.</title>
        <authorList>
            <person name="Craig R.J."/>
            <person name="Hasan A.R."/>
            <person name="Ness R.W."/>
            <person name="Keightley P.D."/>
        </authorList>
    </citation>
    <scope>NUCLEOTIDE SEQUENCE</scope>
    <source>
        <strain evidence="2">SAG 7.73</strain>
    </source>
</reference>
<dbReference type="OrthoDB" id="5952569at2759"/>
<gene>
    <name evidence="2" type="ORF">HXX76_009001</name>
</gene>
<keyword evidence="3" id="KW-1185">Reference proteome</keyword>
<feature type="region of interest" description="Disordered" evidence="1">
    <location>
        <begin position="241"/>
        <end position="266"/>
    </location>
</feature>
<dbReference type="EMBL" id="JAEHOC010000022">
    <property type="protein sequence ID" value="KAG2432074.1"/>
    <property type="molecule type" value="Genomic_DNA"/>
</dbReference>
<dbReference type="Proteomes" id="UP000650467">
    <property type="component" value="Unassembled WGS sequence"/>
</dbReference>
<accession>A0A835W055</accession>
<comment type="caution">
    <text evidence="2">The sequence shown here is derived from an EMBL/GenBank/DDBJ whole genome shotgun (WGS) entry which is preliminary data.</text>
</comment>